<dbReference type="PANTHER" id="PTHR24422:SF27">
    <property type="entry name" value="PROTEIN-GLUTAMATE O-METHYLTRANSFERASE"/>
    <property type="match status" value="1"/>
</dbReference>
<keyword evidence="6" id="KW-0378">Hydrolase</keyword>
<dbReference type="InterPro" id="IPR035965">
    <property type="entry name" value="PAS-like_dom_sf"/>
</dbReference>
<keyword evidence="4" id="KW-0808">Transferase</keyword>
<feature type="active site" evidence="6">
    <location>
        <position position="19"/>
    </location>
</feature>
<dbReference type="Pfam" id="PF01339">
    <property type="entry name" value="CheB_methylest"/>
    <property type="match status" value="1"/>
</dbReference>
<accession>A0A243WBT8</accession>
<dbReference type="SUPFAM" id="SSF55785">
    <property type="entry name" value="PYP-like sensor domain (PAS domain)"/>
    <property type="match status" value="2"/>
</dbReference>
<dbReference type="GO" id="GO:0032259">
    <property type="term" value="P:methylation"/>
    <property type="evidence" value="ECO:0007669"/>
    <property type="project" value="UniProtKB-KW"/>
</dbReference>
<dbReference type="InterPro" id="IPR022641">
    <property type="entry name" value="CheR_N"/>
</dbReference>
<proteinExistence type="predicted"/>
<evidence type="ECO:0000256" key="3">
    <source>
        <dbReference type="ARBA" id="ARBA00022603"/>
    </source>
</evidence>
<evidence type="ECO:0000313" key="10">
    <source>
        <dbReference type="EMBL" id="OUJ72979.1"/>
    </source>
</evidence>
<dbReference type="GO" id="GO:0008984">
    <property type="term" value="F:protein-glutamate methylesterase activity"/>
    <property type="evidence" value="ECO:0007669"/>
    <property type="project" value="InterPro"/>
</dbReference>
<feature type="active site" evidence="6">
    <location>
        <position position="138"/>
    </location>
</feature>
<dbReference type="PROSITE" id="PS50123">
    <property type="entry name" value="CHER"/>
    <property type="match status" value="1"/>
</dbReference>
<dbReference type="SUPFAM" id="SSF52738">
    <property type="entry name" value="Methylesterase CheB, C-terminal domain"/>
    <property type="match status" value="1"/>
</dbReference>
<feature type="active site" evidence="6">
    <location>
        <position position="46"/>
    </location>
</feature>
<dbReference type="Pfam" id="PF03705">
    <property type="entry name" value="CheR_N"/>
    <property type="match status" value="1"/>
</dbReference>
<dbReference type="EC" id="2.1.1.80" evidence="2"/>
<dbReference type="Proteomes" id="UP000194873">
    <property type="component" value="Unassembled WGS sequence"/>
</dbReference>
<evidence type="ECO:0000256" key="5">
    <source>
        <dbReference type="ARBA" id="ARBA00022691"/>
    </source>
</evidence>
<evidence type="ECO:0000256" key="2">
    <source>
        <dbReference type="ARBA" id="ARBA00012534"/>
    </source>
</evidence>
<dbReference type="PRINTS" id="PR00996">
    <property type="entry name" value="CHERMTFRASE"/>
</dbReference>
<evidence type="ECO:0000256" key="7">
    <source>
        <dbReference type="SAM" id="Coils"/>
    </source>
</evidence>
<dbReference type="Gene3D" id="3.40.50.180">
    <property type="entry name" value="Methylesterase CheB, C-terminal domain"/>
    <property type="match status" value="1"/>
</dbReference>
<dbReference type="InterPro" id="IPR029063">
    <property type="entry name" value="SAM-dependent_MTases_sf"/>
</dbReference>
<dbReference type="EMBL" id="MTSE01000008">
    <property type="protein sequence ID" value="OUJ72979.1"/>
    <property type="molecule type" value="Genomic_DNA"/>
</dbReference>
<feature type="domain" description="CheR-type methyltransferase" evidence="9">
    <location>
        <begin position="216"/>
        <end position="465"/>
    </location>
</feature>
<dbReference type="Gene3D" id="3.40.50.150">
    <property type="entry name" value="Vaccinia Virus protein VP39"/>
    <property type="match status" value="1"/>
</dbReference>
<dbReference type="GO" id="GO:0000156">
    <property type="term" value="F:phosphorelay response regulator activity"/>
    <property type="evidence" value="ECO:0007669"/>
    <property type="project" value="InterPro"/>
</dbReference>
<dbReference type="GO" id="GO:0006935">
    <property type="term" value="P:chemotaxis"/>
    <property type="evidence" value="ECO:0007669"/>
    <property type="project" value="UniProtKB-UniRule"/>
</dbReference>
<dbReference type="InterPro" id="IPR000014">
    <property type="entry name" value="PAS"/>
</dbReference>
<evidence type="ECO:0000256" key="4">
    <source>
        <dbReference type="ARBA" id="ARBA00022679"/>
    </source>
</evidence>
<keyword evidence="6" id="KW-0145">Chemotaxis</keyword>
<dbReference type="InterPro" id="IPR036804">
    <property type="entry name" value="CheR_N_sf"/>
</dbReference>
<dbReference type="PROSITE" id="PS50122">
    <property type="entry name" value="CHEB"/>
    <property type="match status" value="1"/>
</dbReference>
<dbReference type="InterPro" id="IPR022642">
    <property type="entry name" value="CheR_C"/>
</dbReference>
<evidence type="ECO:0000256" key="6">
    <source>
        <dbReference type="PROSITE-ProRule" id="PRU00050"/>
    </source>
</evidence>
<evidence type="ECO:0000259" key="9">
    <source>
        <dbReference type="PROSITE" id="PS50123"/>
    </source>
</evidence>
<dbReference type="InterPro" id="IPR000780">
    <property type="entry name" value="CheR_MeTrfase"/>
</dbReference>
<dbReference type="InterPro" id="IPR000673">
    <property type="entry name" value="Sig_transdc_resp-reg_Me-estase"/>
</dbReference>
<dbReference type="SMART" id="SM00138">
    <property type="entry name" value="MeTrc"/>
    <property type="match status" value="1"/>
</dbReference>
<dbReference type="Pfam" id="PF13596">
    <property type="entry name" value="PAS_10"/>
    <property type="match status" value="1"/>
</dbReference>
<dbReference type="SUPFAM" id="SSF47757">
    <property type="entry name" value="Chemotaxis receptor methyltransferase CheR, N-terminal domain"/>
    <property type="match status" value="1"/>
</dbReference>
<name>A0A243WBT8_9BACT</name>
<dbReference type="SMART" id="SM00091">
    <property type="entry name" value="PAS"/>
    <property type="match status" value="3"/>
</dbReference>
<dbReference type="Gene3D" id="1.10.155.10">
    <property type="entry name" value="Chemotaxis receptor methyltransferase CheR, N-terminal domain"/>
    <property type="match status" value="1"/>
</dbReference>
<evidence type="ECO:0000313" key="11">
    <source>
        <dbReference type="Proteomes" id="UP000194873"/>
    </source>
</evidence>
<keyword evidence="3" id="KW-0489">Methyltransferase</keyword>
<keyword evidence="5" id="KW-0949">S-adenosyl-L-methionine</keyword>
<feature type="coiled-coil region" evidence="7">
    <location>
        <begin position="673"/>
        <end position="752"/>
    </location>
</feature>
<evidence type="ECO:0000259" key="8">
    <source>
        <dbReference type="PROSITE" id="PS50122"/>
    </source>
</evidence>
<dbReference type="SUPFAM" id="SSF53335">
    <property type="entry name" value="S-adenosyl-L-methionine-dependent methyltransferases"/>
    <property type="match status" value="1"/>
</dbReference>
<keyword evidence="7" id="KW-0175">Coiled coil</keyword>
<dbReference type="GO" id="GO:0008983">
    <property type="term" value="F:protein-glutamate O-methyltransferase activity"/>
    <property type="evidence" value="ECO:0007669"/>
    <property type="project" value="UniProtKB-EC"/>
</dbReference>
<dbReference type="AlphaFoldDB" id="A0A243WBT8"/>
<dbReference type="PANTHER" id="PTHR24422">
    <property type="entry name" value="CHEMOTAXIS PROTEIN METHYLTRANSFERASE"/>
    <property type="match status" value="1"/>
</dbReference>
<dbReference type="InterPro" id="IPR035909">
    <property type="entry name" value="CheB_C"/>
</dbReference>
<feature type="domain" description="CheB-type methylesterase" evidence="8">
    <location>
        <begin position="13"/>
        <end position="196"/>
    </location>
</feature>
<sequence length="984" mass="111533">MSRVQGSDDKFPIVAIGGSAGSVVALEQFFAKIPVNCGMAFVVVTHQLPTRDGELAMVLQQFTSLPVVQAEDGMTVRVNYVYVIPPSQEMSLLNGRLLLFSPTQTTARRLPIDYFLQSLARDARDRAISIIFSGTGSDGTLGLKMVMENYGMVMVQSPNTAQYDAMPRAAIATEFVDYVLAPEEMPQVLLEYVERPLLARPSRAEAESQEKPAHALDKILALIRAQTNHDFSLYKRNTVLRRIERRMNSHQIKTFPSYVRYLQENPQEVEQLFRELLIGVTKFFRDAEAFESLKAHLTPLLRQKPNDTVLRVWSPGCSTGEEAYSLAMCLLECLDEVDASKYLKVQIFATDIHAESIDFARVGIYPENITADVNPERLRRFFHRHEGQYQIRKEVRDMVVFAVHNINRDAPFTKLDLLCCRNLLIYFSTELQKSLLPIFHYALNPNGLLFLGPSENLSGFQELFTPLDIRWKISRRLETIAPLTRLVNFPFSMSRQQTPLALPMGSGGMAAPLLSLGRRSDTGVLSALVQRMLLAQYAPPAVVINAKGDILYVNGRTGKYLEPAPGPSGMNIYDMARDELNFELNTAIHKATQQQESVQVDNVRVKTESGYQLLRLRVKYLQEPEQLLGMLLVAFEDMPTPRKVRQGKAEAPGSDLSRDAVVAALDKELQYTKNRLQMTIEEMESSLEELKSTNEELQSANEELQSTNEEAMTNKEELQSLNEELLTLNMQYESKTEELAQAANDMRNLLDSTEIAIVFLDNDMIIKRFTPRVARIINLLPSDIGRPITHFAPNMRYEHLVEDVRLVLDRLTTVETMIQTTTGEWYAMRILPYRTLDNYINGAVITFTDITSLKRLEEQQRTDTTNFVAYEVENSLGMLLAINRNVKVLAISPAFANTFQLDANAVKGTSLLKLNSGAWNQPALRDHMLELLAGEVERFDNVTIEARFEELGRRVTFASRRVVRRQDQTDYIVLEVTAMEEVQR</sequence>
<comment type="caution">
    <text evidence="10">The sequence shown here is derived from an EMBL/GenBank/DDBJ whole genome shotgun (WGS) entry which is preliminary data.</text>
</comment>
<keyword evidence="11" id="KW-1185">Reference proteome</keyword>
<comment type="catalytic activity">
    <reaction evidence="1">
        <text>L-glutamyl-[protein] + S-adenosyl-L-methionine = [protein]-L-glutamate 5-O-methyl ester + S-adenosyl-L-homocysteine</text>
        <dbReference type="Rhea" id="RHEA:24452"/>
        <dbReference type="Rhea" id="RHEA-COMP:10208"/>
        <dbReference type="Rhea" id="RHEA-COMP:10311"/>
        <dbReference type="ChEBI" id="CHEBI:29973"/>
        <dbReference type="ChEBI" id="CHEBI:57856"/>
        <dbReference type="ChEBI" id="CHEBI:59789"/>
        <dbReference type="ChEBI" id="CHEBI:82795"/>
        <dbReference type="EC" id="2.1.1.80"/>
    </reaction>
</comment>
<dbReference type="InterPro" id="IPR050903">
    <property type="entry name" value="Bact_Chemotaxis_MeTrfase"/>
</dbReference>
<dbReference type="CDD" id="cd16434">
    <property type="entry name" value="CheB-CheR_fusion"/>
    <property type="match status" value="1"/>
</dbReference>
<organism evidence="10 11">
    <name type="scientific">Hymenobacter crusticola</name>
    <dbReference type="NCBI Taxonomy" id="1770526"/>
    <lineage>
        <taxon>Bacteria</taxon>
        <taxon>Pseudomonadati</taxon>
        <taxon>Bacteroidota</taxon>
        <taxon>Cytophagia</taxon>
        <taxon>Cytophagales</taxon>
        <taxon>Hymenobacteraceae</taxon>
        <taxon>Hymenobacter</taxon>
    </lineage>
</organism>
<gene>
    <name evidence="10" type="ORF">BXP70_16615</name>
</gene>
<dbReference type="Gene3D" id="3.30.450.20">
    <property type="entry name" value="PAS domain"/>
    <property type="match status" value="1"/>
</dbReference>
<reference evidence="10 11" key="1">
    <citation type="submission" date="2017-01" db="EMBL/GenBank/DDBJ databases">
        <title>A new Hymenobacter.</title>
        <authorList>
            <person name="Liang Y."/>
            <person name="Feng F."/>
        </authorList>
    </citation>
    <scope>NUCLEOTIDE SEQUENCE [LARGE SCALE GENOMIC DNA]</scope>
    <source>
        <strain evidence="10">MIMBbqt21</strain>
    </source>
</reference>
<evidence type="ECO:0000256" key="1">
    <source>
        <dbReference type="ARBA" id="ARBA00001541"/>
    </source>
</evidence>
<dbReference type="GO" id="GO:0005737">
    <property type="term" value="C:cytoplasm"/>
    <property type="evidence" value="ECO:0007669"/>
    <property type="project" value="InterPro"/>
</dbReference>
<dbReference type="Pfam" id="PF01739">
    <property type="entry name" value="CheR"/>
    <property type="match status" value="1"/>
</dbReference>
<protein>
    <recommendedName>
        <fullName evidence="2">protein-glutamate O-methyltransferase</fullName>
        <ecNumber evidence="2">2.1.1.80</ecNumber>
    </recommendedName>
</protein>